<dbReference type="Pfam" id="PF00128">
    <property type="entry name" value="Alpha-amylase"/>
    <property type="match status" value="1"/>
</dbReference>
<feature type="binding site" evidence="6">
    <location>
        <position position="392"/>
    </location>
    <ligand>
        <name>substrate</name>
    </ligand>
</feature>
<evidence type="ECO:0000256" key="6">
    <source>
        <dbReference type="PIRSR" id="PIRSR003059-2"/>
    </source>
</evidence>
<feature type="active site" description="Proton donor" evidence="5">
    <location>
        <position position="234"/>
    </location>
</feature>
<dbReference type="PANTHER" id="PTHR38784">
    <property type="entry name" value="SUCROSE PHOSPHORYLASE"/>
    <property type="match status" value="1"/>
</dbReference>
<evidence type="ECO:0000256" key="2">
    <source>
        <dbReference type="ARBA" id="ARBA00022676"/>
    </source>
</evidence>
<feature type="binding site" evidence="6">
    <location>
        <begin position="191"/>
        <end position="193"/>
    </location>
    <ligand>
        <name>substrate</name>
    </ligand>
</feature>
<feature type="active site" description="Nucleophile" evidence="5">
    <location>
        <position position="193"/>
    </location>
</feature>
<proteinExistence type="inferred from homology"/>
<dbReference type="NCBIfam" id="TIGR03852">
    <property type="entry name" value="sucrose_gtfA"/>
    <property type="match status" value="1"/>
</dbReference>
<dbReference type="Proteomes" id="UP000255411">
    <property type="component" value="Chromosome"/>
</dbReference>
<organism evidence="8 9">
    <name type="scientific">Streptococcus pluranimalium</name>
    <dbReference type="NCBI Taxonomy" id="82348"/>
    <lineage>
        <taxon>Bacteria</taxon>
        <taxon>Bacillati</taxon>
        <taxon>Bacillota</taxon>
        <taxon>Bacilli</taxon>
        <taxon>Lactobacillales</taxon>
        <taxon>Streptococcaceae</taxon>
        <taxon>Streptococcus</taxon>
    </lineage>
</organism>
<dbReference type="AlphaFoldDB" id="A0A345VHJ9"/>
<evidence type="ECO:0000256" key="1">
    <source>
        <dbReference type="ARBA" id="ARBA00008452"/>
    </source>
</evidence>
<evidence type="ECO:0000313" key="8">
    <source>
        <dbReference type="EMBL" id="AXJ12201.1"/>
    </source>
</evidence>
<dbReference type="FunFam" id="3.90.400.10:FF:000007">
    <property type="entry name" value="Sucrose phosphorylase"/>
    <property type="match status" value="1"/>
</dbReference>
<dbReference type="PANTHER" id="PTHR38784:SF1">
    <property type="entry name" value="SUCROSE PHOSPHORYLASE"/>
    <property type="match status" value="1"/>
</dbReference>
<evidence type="ECO:0000313" key="9">
    <source>
        <dbReference type="Proteomes" id="UP000255411"/>
    </source>
</evidence>
<evidence type="ECO:0000256" key="3">
    <source>
        <dbReference type="ARBA" id="ARBA00022679"/>
    </source>
</evidence>
<keyword evidence="2 4" id="KW-0328">Glycosyltransferase</keyword>
<evidence type="ECO:0000259" key="7">
    <source>
        <dbReference type="SMART" id="SM00642"/>
    </source>
</evidence>
<feature type="binding site" evidence="6">
    <location>
        <position position="87"/>
    </location>
    <ligand>
        <name>substrate</name>
    </ligand>
</feature>
<dbReference type="CDD" id="cd11355">
    <property type="entry name" value="AmyAc_Sucrose_phosphorylase"/>
    <property type="match status" value="1"/>
</dbReference>
<dbReference type="GO" id="GO:0005975">
    <property type="term" value="P:carbohydrate metabolic process"/>
    <property type="evidence" value="ECO:0007669"/>
    <property type="project" value="InterPro"/>
</dbReference>
<dbReference type="SMART" id="SM00642">
    <property type="entry name" value="Aamy"/>
    <property type="match status" value="1"/>
</dbReference>
<gene>
    <name evidence="8" type="primary">gtfA</name>
    <name evidence="8" type="ORF">Sp14A_02470</name>
</gene>
<dbReference type="InterPro" id="IPR022527">
    <property type="entry name" value="Sucrose_phospho"/>
</dbReference>
<sequence>MGIQNKTMLITYSDSLGKNLKELDDNLEKYFGDAVGGVHLLPFFPSTGDRGFAPVNYEEVDSAFGDWSDVKRLGEKYYLMFDFMINHISRQSKYYKDYQEKHENSVYKDLFLNWDKFWPENRPTQEDIDLIYKRKDRAPKQEITFKDGKTEHLWNTFGDEQIDLDVTKEVTMNFIKQTIENLASNGCDLIRLDAFAYAIKKLDTNDFFVEPEIWALLDKVRDTAAEFGVEILPEIHEHYTIQFKIADHDYYVYDFALPMVTLHALYSGHTHQLAKWLKMSPMKQFTTLDTHDGIGVVDVKDILTDEEIEFASNELYKVGANVKRKYSSAEYNNLDIYQINSTYYSALGDNDKKYFLARLIQAFAPGIPQVYYVGFLAGKNDLELLESTKEGRNINRHYYTSEEIAAEVKRPVVRALLKLFSFRNNSAAFDLKGTIDVEMPNENTIAITRTSSDLQTQAQAKLNLKTLSYEVTENGQEVIFSL</sequence>
<dbReference type="PIRSF" id="PIRSF003059">
    <property type="entry name" value="Sucrose_phosphorylase"/>
    <property type="match status" value="1"/>
</dbReference>
<feature type="domain" description="Glycosyl hydrolase family 13 catalytic" evidence="7">
    <location>
        <begin position="6"/>
        <end position="423"/>
    </location>
</feature>
<dbReference type="EMBL" id="CP022601">
    <property type="protein sequence ID" value="AXJ12201.1"/>
    <property type="molecule type" value="Genomic_DNA"/>
</dbReference>
<dbReference type="Gene3D" id="3.20.20.80">
    <property type="entry name" value="Glycosidases"/>
    <property type="match status" value="1"/>
</dbReference>
<dbReference type="InterPro" id="IPR017853">
    <property type="entry name" value="GH"/>
</dbReference>
<evidence type="ECO:0000256" key="4">
    <source>
        <dbReference type="PIRNR" id="PIRNR003059"/>
    </source>
</evidence>
<feature type="binding site" evidence="6">
    <location>
        <position position="234"/>
    </location>
    <ligand>
        <name>substrate</name>
    </ligand>
</feature>
<feature type="binding site" evidence="6">
    <location>
        <position position="49"/>
    </location>
    <ligand>
        <name>substrate</name>
    </ligand>
</feature>
<dbReference type="InterPro" id="IPR016377">
    <property type="entry name" value="Sucrose_GGa_phosphorylase-rel"/>
</dbReference>
<comment type="similarity">
    <text evidence="1 4">Belongs to the glycosyl hydrolase 13 family. Sucrose phosphorylase subfamily.</text>
</comment>
<feature type="binding site" evidence="6">
    <location>
        <begin position="335"/>
        <end position="338"/>
    </location>
    <ligand>
        <name>substrate</name>
    </ligand>
</feature>
<feature type="binding site" evidence="6">
    <location>
        <begin position="291"/>
        <end position="292"/>
    </location>
    <ligand>
        <name>substrate</name>
    </ligand>
</feature>
<dbReference type="InterPro" id="IPR006047">
    <property type="entry name" value="GH13_cat_dom"/>
</dbReference>
<accession>A0A345VHJ9</accession>
<dbReference type="Gene3D" id="3.90.400.10">
    <property type="entry name" value="Oligo-1,6-glucosidase, Domain 2"/>
    <property type="match status" value="1"/>
</dbReference>
<dbReference type="InterPro" id="IPR045857">
    <property type="entry name" value="O16G_dom_2"/>
</dbReference>
<reference evidence="8 9" key="1">
    <citation type="submission" date="2017-07" db="EMBL/GenBank/DDBJ databases">
        <title>Streptococcus pluranimalium as cause of bovine abortion.</title>
        <authorList>
            <person name="Rodriguez Campos S."/>
            <person name="Gobeli Brawand S."/>
            <person name="Brodard I."/>
            <person name="Rychener L."/>
            <person name="Perreten V."/>
        </authorList>
    </citation>
    <scope>NUCLEOTIDE SEQUENCE [LARGE SCALE GENOMIC DNA]</scope>
    <source>
        <strain evidence="8 9">14A0014</strain>
    </source>
</reference>
<dbReference type="RefSeq" id="WP_115129610.1">
    <property type="nucleotide sequence ID" value="NZ_CP022601.1"/>
</dbReference>
<dbReference type="GO" id="GO:0009018">
    <property type="term" value="F:sucrose phosphorylase activity"/>
    <property type="evidence" value="ECO:0007669"/>
    <property type="project" value="UniProtKB-EC"/>
</dbReference>
<protein>
    <recommendedName>
        <fullName evidence="4">Sucrose phosphorylase</fullName>
        <ecNumber evidence="4">2.4.1.7</ecNumber>
    </recommendedName>
    <alternativeName>
        <fullName evidence="4">Sucrose glucosyltransferase</fullName>
    </alternativeName>
</protein>
<evidence type="ECO:0000256" key="5">
    <source>
        <dbReference type="PIRSR" id="PIRSR003059-1"/>
    </source>
</evidence>
<dbReference type="SUPFAM" id="SSF51445">
    <property type="entry name" value="(Trans)glycosidases"/>
    <property type="match status" value="1"/>
</dbReference>
<keyword evidence="3 4" id="KW-0808">Transferase</keyword>
<dbReference type="EC" id="2.4.1.7" evidence="4"/>
<comment type="catalytic activity">
    <reaction evidence="4">
        <text>sucrose + phosphate = D-fructose + alpha-D-glucose 1-phosphate</text>
        <dbReference type="Rhea" id="RHEA:24048"/>
        <dbReference type="ChEBI" id="CHEBI:17992"/>
        <dbReference type="ChEBI" id="CHEBI:37721"/>
        <dbReference type="ChEBI" id="CHEBI:43474"/>
        <dbReference type="ChEBI" id="CHEBI:58601"/>
        <dbReference type="EC" id="2.4.1.7"/>
    </reaction>
</comment>
<name>A0A345VHJ9_9STRE</name>